<dbReference type="EMBL" id="CM047900">
    <property type="protein sequence ID" value="KAJ0099269.1"/>
    <property type="molecule type" value="Genomic_DNA"/>
</dbReference>
<accession>A0ACC1BJT5</accession>
<protein>
    <submittedName>
        <fullName evidence="1">Uncharacterized protein</fullName>
    </submittedName>
</protein>
<evidence type="ECO:0000313" key="1">
    <source>
        <dbReference type="EMBL" id="KAJ0099269.1"/>
    </source>
</evidence>
<dbReference type="Proteomes" id="UP001164250">
    <property type="component" value="Chromosome 4"/>
</dbReference>
<sequence>MICKFELMERFKSSFTEQEIILIIDFALLSLTMSNQLASQTIFKS</sequence>
<organism evidence="1 2">
    <name type="scientific">Pistacia atlantica</name>
    <dbReference type="NCBI Taxonomy" id="434234"/>
    <lineage>
        <taxon>Eukaryota</taxon>
        <taxon>Viridiplantae</taxon>
        <taxon>Streptophyta</taxon>
        <taxon>Embryophyta</taxon>
        <taxon>Tracheophyta</taxon>
        <taxon>Spermatophyta</taxon>
        <taxon>Magnoliopsida</taxon>
        <taxon>eudicotyledons</taxon>
        <taxon>Gunneridae</taxon>
        <taxon>Pentapetalae</taxon>
        <taxon>rosids</taxon>
        <taxon>malvids</taxon>
        <taxon>Sapindales</taxon>
        <taxon>Anacardiaceae</taxon>
        <taxon>Pistacia</taxon>
    </lineage>
</organism>
<gene>
    <name evidence="1" type="ORF">Patl1_20908</name>
</gene>
<evidence type="ECO:0000313" key="2">
    <source>
        <dbReference type="Proteomes" id="UP001164250"/>
    </source>
</evidence>
<reference evidence="2" key="1">
    <citation type="journal article" date="2023" name="G3 (Bethesda)">
        <title>Genome assembly and association tests identify interacting loci associated with vigor, precocity, and sex in interspecific pistachio rootstocks.</title>
        <authorList>
            <person name="Palmer W."/>
            <person name="Jacygrad E."/>
            <person name="Sagayaradj S."/>
            <person name="Cavanaugh K."/>
            <person name="Han R."/>
            <person name="Bertier L."/>
            <person name="Beede B."/>
            <person name="Kafkas S."/>
            <person name="Golino D."/>
            <person name="Preece J."/>
            <person name="Michelmore R."/>
        </authorList>
    </citation>
    <scope>NUCLEOTIDE SEQUENCE [LARGE SCALE GENOMIC DNA]</scope>
</reference>
<proteinExistence type="predicted"/>
<name>A0ACC1BJT5_9ROSI</name>
<keyword evidence="2" id="KW-1185">Reference proteome</keyword>
<comment type="caution">
    <text evidence="1">The sequence shown here is derived from an EMBL/GenBank/DDBJ whole genome shotgun (WGS) entry which is preliminary data.</text>
</comment>